<evidence type="ECO:0000256" key="7">
    <source>
        <dbReference type="SAM" id="Phobius"/>
    </source>
</evidence>
<dbReference type="InterPro" id="IPR022029">
    <property type="entry name" value="YoaR-like_PG-bd"/>
</dbReference>
<dbReference type="UniPathway" id="UPA00219"/>
<keyword evidence="4 6" id="KW-0573">Peptidoglycan synthesis</keyword>
<gene>
    <name evidence="9" type="ORF">DAT561_1320</name>
</gene>
<keyword evidence="7" id="KW-0472">Membrane</keyword>
<feature type="domain" description="L,D-TPase catalytic" evidence="8">
    <location>
        <begin position="327"/>
        <end position="460"/>
    </location>
</feature>
<dbReference type="InterPro" id="IPR050979">
    <property type="entry name" value="LD-transpeptidase"/>
</dbReference>
<dbReference type="AlphaFoldDB" id="A0A2Z5Y3J3"/>
<dbReference type="EMBL" id="AP018492">
    <property type="protein sequence ID" value="BBC61425.1"/>
    <property type="molecule type" value="Genomic_DNA"/>
</dbReference>
<dbReference type="Pfam" id="PF12229">
    <property type="entry name" value="PG_binding_4"/>
    <property type="match status" value="1"/>
</dbReference>
<dbReference type="PROSITE" id="PS52029">
    <property type="entry name" value="LD_TPASE"/>
    <property type="match status" value="1"/>
</dbReference>
<feature type="active site" description="Nucleophile" evidence="6">
    <location>
        <position position="436"/>
    </location>
</feature>
<comment type="pathway">
    <text evidence="1 6">Cell wall biogenesis; peptidoglycan biosynthesis.</text>
</comment>
<dbReference type="GO" id="GO:0071555">
    <property type="term" value="P:cell wall organization"/>
    <property type="evidence" value="ECO:0007669"/>
    <property type="project" value="UniProtKB-UniRule"/>
</dbReference>
<sequence>MEGEQQTRLEKQHHFKSYKKRKLFFGSSIVIIFLIGFYAYFFFQSHFLPTTKADGTNIGFLNVEEASHKLHISNKPRQVIIKTSTKQEKFKLPEKYQITSLFLKNHLDKHAIQLPMNPSFKKELSTKLNQVHFEKGTPSQDATIQKTETAFTIMPEQYGTIVNKAKLMEKISQDTEKNKNQYIYNIKDFYQQPVVKKENKQLNEKLTKLNAIMNKTLILKINKKDYTFTKKDIQALLNNNVTINEEQLGSQLTQLNQQFASLDQPVVFTNIHGEKRKYKNNGSYGWKIDITKTLPVVTQALMNKNTNETINATIDGDAEQEPTIAKNYIEIDLNDQKMYCFINGAKTVETDVITGRYNKGTASIPGFHTILYKATNVNLEGQMMDGSHYSVPVKYWMPLISNGGVVTQIGIHDSDHKLDKFGDKEAYKTNAGSNGCINTPGTEVAKIFHVAYEGMPVIIYGNIYDNAPGEFDKPVDYGEKI</sequence>
<evidence type="ECO:0000313" key="10">
    <source>
        <dbReference type="Proteomes" id="UP000269226"/>
    </source>
</evidence>
<dbReference type="GeneID" id="57043861"/>
<evidence type="ECO:0000259" key="8">
    <source>
        <dbReference type="PROSITE" id="PS52029"/>
    </source>
</evidence>
<evidence type="ECO:0000256" key="6">
    <source>
        <dbReference type="PROSITE-ProRule" id="PRU01373"/>
    </source>
</evidence>
<proteinExistence type="predicted"/>
<keyword evidence="2" id="KW-0808">Transferase</keyword>
<dbReference type="InterPro" id="IPR038054">
    <property type="entry name" value="LD_TPept-like_central_sf"/>
</dbReference>
<dbReference type="GO" id="GO:0071972">
    <property type="term" value="F:peptidoglycan L,D-transpeptidase activity"/>
    <property type="evidence" value="ECO:0007669"/>
    <property type="project" value="TreeGrafter"/>
</dbReference>
<dbReference type="Gene3D" id="3.10.20.800">
    <property type="match status" value="1"/>
</dbReference>
<keyword evidence="7" id="KW-1133">Transmembrane helix</keyword>
<keyword evidence="5 6" id="KW-0961">Cell wall biogenesis/degradation</keyword>
<evidence type="ECO:0000256" key="2">
    <source>
        <dbReference type="ARBA" id="ARBA00022679"/>
    </source>
</evidence>
<dbReference type="GO" id="GO:0005576">
    <property type="term" value="C:extracellular region"/>
    <property type="evidence" value="ECO:0007669"/>
    <property type="project" value="TreeGrafter"/>
</dbReference>
<name>A0A2Z5Y3J3_9ENTE</name>
<dbReference type="GO" id="GO:0018104">
    <property type="term" value="P:peptidoglycan-protein cross-linking"/>
    <property type="evidence" value="ECO:0007669"/>
    <property type="project" value="TreeGrafter"/>
</dbReference>
<organism evidence="9 10">
    <name type="scientific">Melissococcus plutonius</name>
    <dbReference type="NCBI Taxonomy" id="33970"/>
    <lineage>
        <taxon>Bacteria</taxon>
        <taxon>Bacillati</taxon>
        <taxon>Bacillota</taxon>
        <taxon>Bacilli</taxon>
        <taxon>Lactobacillales</taxon>
        <taxon>Enterococcaceae</taxon>
        <taxon>Melissococcus</taxon>
    </lineage>
</organism>
<evidence type="ECO:0000256" key="3">
    <source>
        <dbReference type="ARBA" id="ARBA00022960"/>
    </source>
</evidence>
<dbReference type="PANTHER" id="PTHR30582:SF33">
    <property type="entry name" value="EXPORTED PROTEIN"/>
    <property type="match status" value="1"/>
</dbReference>
<dbReference type="RefSeq" id="WP_126347258.1">
    <property type="nucleotide sequence ID" value="NZ_AP018492.1"/>
</dbReference>
<dbReference type="SUPFAM" id="SSF143985">
    <property type="entry name" value="L,D-transpeptidase pre-catalytic domain-like"/>
    <property type="match status" value="1"/>
</dbReference>
<feature type="active site" description="Proton donor/acceptor" evidence="6">
    <location>
        <position position="412"/>
    </location>
</feature>
<dbReference type="PANTHER" id="PTHR30582">
    <property type="entry name" value="L,D-TRANSPEPTIDASE"/>
    <property type="match status" value="1"/>
</dbReference>
<dbReference type="Pfam" id="PF03734">
    <property type="entry name" value="YkuD"/>
    <property type="match status" value="1"/>
</dbReference>
<dbReference type="GO" id="GO:0008360">
    <property type="term" value="P:regulation of cell shape"/>
    <property type="evidence" value="ECO:0007669"/>
    <property type="project" value="UniProtKB-UniRule"/>
</dbReference>
<reference evidence="9 10" key="1">
    <citation type="submission" date="2018-01" db="EMBL/GenBank/DDBJ databases">
        <title>Whole genome sequence of Melissococcus plutonius DAT561.</title>
        <authorList>
            <person name="Okumura K."/>
            <person name="Takamatsu D."/>
            <person name="Okura M."/>
        </authorList>
    </citation>
    <scope>NUCLEOTIDE SEQUENCE [LARGE SCALE GENOMIC DNA]</scope>
    <source>
        <strain evidence="9 10">DAT561</strain>
    </source>
</reference>
<dbReference type="Proteomes" id="UP000269226">
    <property type="component" value="Chromosome"/>
</dbReference>
<accession>A0A2Z5Y3J3</accession>
<dbReference type="CDD" id="cd16913">
    <property type="entry name" value="YkuD_like"/>
    <property type="match status" value="1"/>
</dbReference>
<protein>
    <submittedName>
        <fullName evidence="9">ErfK/YbiS/YcfS/YnhG family protein, putative</fullName>
    </submittedName>
</protein>
<dbReference type="GO" id="GO:0016740">
    <property type="term" value="F:transferase activity"/>
    <property type="evidence" value="ECO:0007669"/>
    <property type="project" value="UniProtKB-KW"/>
</dbReference>
<dbReference type="InterPro" id="IPR005490">
    <property type="entry name" value="LD_TPept_cat_dom"/>
</dbReference>
<evidence type="ECO:0000256" key="1">
    <source>
        <dbReference type="ARBA" id="ARBA00004752"/>
    </source>
</evidence>
<dbReference type="InterPro" id="IPR038063">
    <property type="entry name" value="Transpep_catalytic_dom"/>
</dbReference>
<keyword evidence="3 6" id="KW-0133">Cell shape</keyword>
<evidence type="ECO:0000256" key="5">
    <source>
        <dbReference type="ARBA" id="ARBA00023316"/>
    </source>
</evidence>
<feature type="transmembrane region" description="Helical" evidence="7">
    <location>
        <begin position="23"/>
        <end position="43"/>
    </location>
</feature>
<dbReference type="Gene3D" id="2.40.440.10">
    <property type="entry name" value="L,D-transpeptidase catalytic domain-like"/>
    <property type="match status" value="1"/>
</dbReference>
<evidence type="ECO:0000256" key="4">
    <source>
        <dbReference type="ARBA" id="ARBA00022984"/>
    </source>
</evidence>
<keyword evidence="7" id="KW-0812">Transmembrane</keyword>
<evidence type="ECO:0000313" key="9">
    <source>
        <dbReference type="EMBL" id="BBC61425.1"/>
    </source>
</evidence>
<dbReference type="SUPFAM" id="SSF141523">
    <property type="entry name" value="L,D-transpeptidase catalytic domain-like"/>
    <property type="match status" value="1"/>
</dbReference>